<evidence type="ECO:0000256" key="1">
    <source>
        <dbReference type="SAM" id="Phobius"/>
    </source>
</evidence>
<name>A0ABW7EMB9_9BURK</name>
<evidence type="ECO:0000313" key="2">
    <source>
        <dbReference type="EMBL" id="MFG6414577.1"/>
    </source>
</evidence>
<accession>A0ABW7EMB9</accession>
<evidence type="ECO:0000313" key="3">
    <source>
        <dbReference type="Proteomes" id="UP001606300"/>
    </source>
</evidence>
<gene>
    <name evidence="2" type="ORF">ACG02S_11790</name>
</gene>
<feature type="transmembrane region" description="Helical" evidence="1">
    <location>
        <begin position="41"/>
        <end position="61"/>
    </location>
</feature>
<dbReference type="Pfam" id="PF08695">
    <property type="entry name" value="Coa1"/>
    <property type="match status" value="1"/>
</dbReference>
<keyword evidence="1" id="KW-0472">Membrane</keyword>
<comment type="caution">
    <text evidence="2">The sequence shown here is derived from an EMBL/GenBank/DDBJ whole genome shotgun (WGS) entry which is preliminary data.</text>
</comment>
<dbReference type="RefSeq" id="WP_394470648.1">
    <property type="nucleotide sequence ID" value="NZ_JBIGHY010000003.1"/>
</dbReference>
<keyword evidence="3" id="KW-1185">Reference proteome</keyword>
<proteinExistence type="predicted"/>
<dbReference type="InterPro" id="IPR014807">
    <property type="entry name" value="Coa1"/>
</dbReference>
<dbReference type="Proteomes" id="UP001606300">
    <property type="component" value="Unassembled WGS sequence"/>
</dbReference>
<feature type="transmembrane region" description="Helical" evidence="1">
    <location>
        <begin position="91"/>
        <end position="112"/>
    </location>
</feature>
<reference evidence="2 3" key="1">
    <citation type="submission" date="2024-09" db="EMBL/GenBank/DDBJ databases">
        <title>Novel species of the genus Pelomonas and Roseateles isolated from streams.</title>
        <authorList>
            <person name="Lu H."/>
        </authorList>
    </citation>
    <scope>NUCLEOTIDE SEQUENCE [LARGE SCALE GENOMIC DNA]</scope>
    <source>
        <strain evidence="2 3">DC23W</strain>
    </source>
</reference>
<organism evidence="2 3">
    <name type="scientific">Pelomonas dachongensis</name>
    <dbReference type="NCBI Taxonomy" id="3299029"/>
    <lineage>
        <taxon>Bacteria</taxon>
        <taxon>Pseudomonadati</taxon>
        <taxon>Pseudomonadota</taxon>
        <taxon>Betaproteobacteria</taxon>
        <taxon>Burkholderiales</taxon>
        <taxon>Sphaerotilaceae</taxon>
        <taxon>Roseateles</taxon>
    </lineage>
</organism>
<sequence>MDTNDNTSGQGPASQVPPEVRRWSWGAFLLSWIWGIGNNTLAALAVFIPFFGFVWLFVLGARGSEWAWRNKRWDSLAQFQRTQRSWAKWGAIVWLGWLAVMAAFFFFIFGLLKDSDAYKLAQAQLAADDRIAEIVGRPLSSGFPMGQIQISGPRGSASLSFSVEGPKGEGTVFVEASKDMGAWRIDRLVFEEEGTGRRVDLSPPRASESVEGSV</sequence>
<protein>
    <submittedName>
        <fullName evidence="2">Cytochrome c oxidase assembly factor Coa1 family protein</fullName>
    </submittedName>
</protein>
<keyword evidence="1" id="KW-0812">Transmembrane</keyword>
<dbReference type="EMBL" id="JBIGHY010000003">
    <property type="protein sequence ID" value="MFG6414577.1"/>
    <property type="molecule type" value="Genomic_DNA"/>
</dbReference>
<keyword evidence="1" id="KW-1133">Transmembrane helix</keyword>